<dbReference type="CDD" id="cd01991">
    <property type="entry name" value="Asn_synthase_B_C"/>
    <property type="match status" value="1"/>
</dbReference>
<dbReference type="GO" id="GO:0005524">
    <property type="term" value="F:ATP binding"/>
    <property type="evidence" value="ECO:0007669"/>
    <property type="project" value="UniProtKB-KW"/>
</dbReference>
<dbReference type="RefSeq" id="WP_094266556.1">
    <property type="nucleotide sequence ID" value="NZ_NOIH01000002.1"/>
</dbReference>
<dbReference type="SUPFAM" id="SSF52402">
    <property type="entry name" value="Adenine nucleotide alpha hydrolases-like"/>
    <property type="match status" value="1"/>
</dbReference>
<dbReference type="CDD" id="cd00712">
    <property type="entry name" value="AsnB"/>
    <property type="match status" value="1"/>
</dbReference>
<dbReference type="SUPFAM" id="SSF56235">
    <property type="entry name" value="N-terminal nucleophile aminohydrolases (Ntn hydrolases)"/>
    <property type="match status" value="1"/>
</dbReference>
<dbReference type="InterPro" id="IPR014729">
    <property type="entry name" value="Rossmann-like_a/b/a_fold"/>
</dbReference>
<keyword evidence="5 9" id="KW-0067">ATP-binding</keyword>
<evidence type="ECO:0000256" key="7">
    <source>
        <dbReference type="ARBA" id="ARBA00048741"/>
    </source>
</evidence>
<evidence type="ECO:0000256" key="3">
    <source>
        <dbReference type="ARBA" id="ARBA00012737"/>
    </source>
</evidence>
<reference evidence="11 12" key="1">
    <citation type="submission" date="2017-07" db="EMBL/GenBank/DDBJ databases">
        <title>Thauera sp. KNDSS-Mac4 genome sequence and assembly.</title>
        <authorList>
            <person name="Mayilraj S."/>
        </authorList>
    </citation>
    <scope>NUCLEOTIDE SEQUENCE [LARGE SCALE GENOMIC DNA]</scope>
    <source>
        <strain evidence="11 12">KNDSS-Mac4</strain>
    </source>
</reference>
<dbReference type="InterPro" id="IPR051786">
    <property type="entry name" value="ASN_synthetase/amidase"/>
</dbReference>
<dbReference type="NCBIfam" id="TIGR01536">
    <property type="entry name" value="asn_synth_AEB"/>
    <property type="match status" value="1"/>
</dbReference>
<comment type="caution">
    <text evidence="11">The sequence shown here is derived from an EMBL/GenBank/DDBJ whole genome shotgun (WGS) entry which is preliminary data.</text>
</comment>
<evidence type="ECO:0000313" key="11">
    <source>
        <dbReference type="EMBL" id="OYD55717.1"/>
    </source>
</evidence>
<accession>A0A235F488</accession>
<gene>
    <name evidence="11" type="primary">asnB</name>
    <name evidence="11" type="ORF">CGK74_00775</name>
</gene>
<keyword evidence="8" id="KW-0061">Asparagine biosynthesis</keyword>
<proteinExistence type="inferred from homology"/>
<feature type="binding site" evidence="9">
    <location>
        <position position="118"/>
    </location>
    <ligand>
        <name>L-glutamine</name>
        <dbReference type="ChEBI" id="CHEBI:58359"/>
    </ligand>
</feature>
<evidence type="ECO:0000256" key="2">
    <source>
        <dbReference type="ARBA" id="ARBA00005752"/>
    </source>
</evidence>
<dbReference type="InterPro" id="IPR006426">
    <property type="entry name" value="Asn_synth_AEB"/>
</dbReference>
<evidence type="ECO:0000256" key="6">
    <source>
        <dbReference type="ARBA" id="ARBA00022962"/>
    </source>
</evidence>
<evidence type="ECO:0000256" key="8">
    <source>
        <dbReference type="PIRSR" id="PIRSR001589-1"/>
    </source>
</evidence>
<comment type="catalytic activity">
    <reaction evidence="7">
        <text>L-aspartate + L-glutamine + ATP + H2O = L-asparagine + L-glutamate + AMP + diphosphate + H(+)</text>
        <dbReference type="Rhea" id="RHEA:12228"/>
        <dbReference type="ChEBI" id="CHEBI:15377"/>
        <dbReference type="ChEBI" id="CHEBI:15378"/>
        <dbReference type="ChEBI" id="CHEBI:29985"/>
        <dbReference type="ChEBI" id="CHEBI:29991"/>
        <dbReference type="ChEBI" id="CHEBI:30616"/>
        <dbReference type="ChEBI" id="CHEBI:33019"/>
        <dbReference type="ChEBI" id="CHEBI:58048"/>
        <dbReference type="ChEBI" id="CHEBI:58359"/>
        <dbReference type="ChEBI" id="CHEBI:456215"/>
        <dbReference type="EC" id="6.3.5.4"/>
    </reaction>
</comment>
<keyword evidence="6 8" id="KW-0315">Glutamine amidotransferase</keyword>
<dbReference type="EMBL" id="NOIH01000002">
    <property type="protein sequence ID" value="OYD55717.1"/>
    <property type="molecule type" value="Genomic_DNA"/>
</dbReference>
<sequence length="633" mass="70809">MCGIAGLVSRNVRDLRSIFAMTAVQAHRGPDGAGHVLFDDKGNAGLWREQPDLSNASIGRLALGHRRLSIIDCTDSGHQPMSYDGGRYWITYNGEVYNYRELREELRRRGCTFRSESDTEVILAAYSVWGADCFSRFNGMWALAIWDSVEQCLVLSRDRFGVKPLHFCTQNGSLWFSSEIKGLLAAGTLPIKTNDQAIYDYLVHGTVNTSNHTFFDGIVAFPSGCYAVVSPQDLTVSPKAYWQLDLSAPAENLASFEQACDTFRELITSAVALRMRSDVPVGACLSGGLDSSSIVSLMARMTKGSLHTFTARFPEPEFDEGPWAQRVIDAVGASGHMSEPTEAGLISDFAQLVWHQEEPFSSASLYAQWLIMRQAREAGIPVLLDGQGADEILGGYRKFYAFYVMSLLRQGRVIDASREVLALLLKGDRGYWRWHEGSRYLPRVLRRHSFDMERLLRPTTHALSTTSAVSLGATPDIRQRQLLDLNRYSVPSLLRYEDRNSMAWSVESRVPFLDYRLVEFAIRLPVEHKLRAGQTKAVLRAGLRGIVPDAVLDRRDKMGFVTPQSRWMNGALGEHIEAVCLDSASTLDRWVDLRAALHVWRTASPSGREIGQSLVFRLGTLAHWLNRFKVSAS</sequence>
<evidence type="ECO:0000256" key="5">
    <source>
        <dbReference type="ARBA" id="ARBA00022840"/>
    </source>
</evidence>
<evidence type="ECO:0000256" key="9">
    <source>
        <dbReference type="PIRSR" id="PIRSR001589-2"/>
    </source>
</evidence>
<dbReference type="PANTHER" id="PTHR43284">
    <property type="entry name" value="ASPARAGINE SYNTHETASE (GLUTAMINE-HYDROLYZING)"/>
    <property type="match status" value="1"/>
</dbReference>
<dbReference type="AlphaFoldDB" id="A0A235F488"/>
<dbReference type="PROSITE" id="PS51278">
    <property type="entry name" value="GATASE_TYPE_2"/>
    <property type="match status" value="1"/>
</dbReference>
<organism evidence="11 12">
    <name type="scientific">Thauera propionica</name>
    <dbReference type="NCBI Taxonomy" id="2019431"/>
    <lineage>
        <taxon>Bacteria</taxon>
        <taxon>Pseudomonadati</taxon>
        <taxon>Pseudomonadota</taxon>
        <taxon>Betaproteobacteria</taxon>
        <taxon>Rhodocyclales</taxon>
        <taxon>Zoogloeaceae</taxon>
        <taxon>Thauera</taxon>
    </lineage>
</organism>
<dbReference type="Gene3D" id="3.60.20.10">
    <property type="entry name" value="Glutamine Phosphoribosylpyrophosphate, subunit 1, domain 1"/>
    <property type="match status" value="1"/>
</dbReference>
<dbReference type="InterPro" id="IPR001962">
    <property type="entry name" value="Asn_synthase"/>
</dbReference>
<keyword evidence="4 9" id="KW-0547">Nucleotide-binding</keyword>
<dbReference type="PIRSF" id="PIRSF001589">
    <property type="entry name" value="Asn_synthetase_glu-h"/>
    <property type="match status" value="1"/>
</dbReference>
<comment type="pathway">
    <text evidence="1">Amino-acid biosynthesis; L-asparagine biosynthesis; L-asparagine from L-aspartate (L-Gln route): step 1/1.</text>
</comment>
<comment type="similarity">
    <text evidence="2">Belongs to the asparagine synthetase family.</text>
</comment>
<dbReference type="OrthoDB" id="9763290at2"/>
<evidence type="ECO:0000259" key="10">
    <source>
        <dbReference type="PROSITE" id="PS51278"/>
    </source>
</evidence>
<dbReference type="GO" id="GO:0005829">
    <property type="term" value="C:cytosol"/>
    <property type="evidence" value="ECO:0007669"/>
    <property type="project" value="TreeGrafter"/>
</dbReference>
<dbReference type="Proteomes" id="UP000215181">
    <property type="component" value="Unassembled WGS sequence"/>
</dbReference>
<dbReference type="Gene3D" id="3.40.50.620">
    <property type="entry name" value="HUPs"/>
    <property type="match status" value="1"/>
</dbReference>
<dbReference type="PANTHER" id="PTHR43284:SF1">
    <property type="entry name" value="ASPARAGINE SYNTHETASE"/>
    <property type="match status" value="1"/>
</dbReference>
<keyword evidence="8" id="KW-0028">Amino-acid biosynthesis</keyword>
<feature type="active site" description="For GATase activity" evidence="8">
    <location>
        <position position="2"/>
    </location>
</feature>
<feature type="domain" description="Glutamine amidotransferase type-2" evidence="10">
    <location>
        <begin position="2"/>
        <end position="232"/>
    </location>
</feature>
<evidence type="ECO:0000313" key="12">
    <source>
        <dbReference type="Proteomes" id="UP000215181"/>
    </source>
</evidence>
<evidence type="ECO:0000256" key="4">
    <source>
        <dbReference type="ARBA" id="ARBA00022741"/>
    </source>
</evidence>
<name>A0A235F488_9RHOO</name>
<dbReference type="Pfam" id="PF13537">
    <property type="entry name" value="GATase_7"/>
    <property type="match status" value="1"/>
</dbReference>
<dbReference type="GO" id="GO:0004066">
    <property type="term" value="F:asparagine synthase (glutamine-hydrolyzing) activity"/>
    <property type="evidence" value="ECO:0007669"/>
    <property type="project" value="UniProtKB-EC"/>
</dbReference>
<dbReference type="InterPro" id="IPR017932">
    <property type="entry name" value="GATase_2_dom"/>
</dbReference>
<dbReference type="InterPro" id="IPR029055">
    <property type="entry name" value="Ntn_hydrolases_N"/>
</dbReference>
<dbReference type="InterPro" id="IPR033738">
    <property type="entry name" value="AsnB_N"/>
</dbReference>
<evidence type="ECO:0000256" key="1">
    <source>
        <dbReference type="ARBA" id="ARBA00005187"/>
    </source>
</evidence>
<keyword evidence="12" id="KW-1185">Reference proteome</keyword>
<dbReference type="EC" id="6.3.5.4" evidence="3"/>
<dbReference type="GO" id="GO:0006529">
    <property type="term" value="P:asparagine biosynthetic process"/>
    <property type="evidence" value="ECO:0007669"/>
    <property type="project" value="UniProtKB-KW"/>
</dbReference>
<dbReference type="Pfam" id="PF00733">
    <property type="entry name" value="Asn_synthase"/>
    <property type="match status" value="1"/>
</dbReference>
<protein>
    <recommendedName>
        <fullName evidence="3">asparagine synthase (glutamine-hydrolyzing)</fullName>
        <ecNumber evidence="3">6.3.5.4</ecNumber>
    </recommendedName>
</protein>